<dbReference type="Proteomes" id="UP001346149">
    <property type="component" value="Unassembled WGS sequence"/>
</dbReference>
<name>A0AAN7M196_TRANT</name>
<evidence type="ECO:0000313" key="2">
    <source>
        <dbReference type="Proteomes" id="UP001346149"/>
    </source>
</evidence>
<protein>
    <submittedName>
        <fullName evidence="1">Uncharacterized protein</fullName>
    </submittedName>
</protein>
<comment type="caution">
    <text evidence="1">The sequence shown here is derived from an EMBL/GenBank/DDBJ whole genome shotgun (WGS) entry which is preliminary data.</text>
</comment>
<dbReference type="EMBL" id="JAXQNO010000011">
    <property type="protein sequence ID" value="KAK4788406.1"/>
    <property type="molecule type" value="Genomic_DNA"/>
</dbReference>
<organism evidence="1 2">
    <name type="scientific">Trapa natans</name>
    <name type="common">Water chestnut</name>
    <dbReference type="NCBI Taxonomy" id="22666"/>
    <lineage>
        <taxon>Eukaryota</taxon>
        <taxon>Viridiplantae</taxon>
        <taxon>Streptophyta</taxon>
        <taxon>Embryophyta</taxon>
        <taxon>Tracheophyta</taxon>
        <taxon>Spermatophyta</taxon>
        <taxon>Magnoliopsida</taxon>
        <taxon>eudicotyledons</taxon>
        <taxon>Gunneridae</taxon>
        <taxon>Pentapetalae</taxon>
        <taxon>rosids</taxon>
        <taxon>malvids</taxon>
        <taxon>Myrtales</taxon>
        <taxon>Lythraceae</taxon>
        <taxon>Trapa</taxon>
    </lineage>
</organism>
<accession>A0AAN7M196</accession>
<dbReference type="AlphaFoldDB" id="A0AAN7M196"/>
<keyword evidence="2" id="KW-1185">Reference proteome</keyword>
<gene>
    <name evidence="1" type="ORF">SAY86_019725</name>
</gene>
<evidence type="ECO:0000313" key="1">
    <source>
        <dbReference type="EMBL" id="KAK4788406.1"/>
    </source>
</evidence>
<reference evidence="1 2" key="1">
    <citation type="journal article" date="2023" name="Hortic Res">
        <title>Pangenome of water caltrop reveals structural variations and asymmetric subgenome divergence after allopolyploidization.</title>
        <authorList>
            <person name="Zhang X."/>
            <person name="Chen Y."/>
            <person name="Wang L."/>
            <person name="Yuan Y."/>
            <person name="Fang M."/>
            <person name="Shi L."/>
            <person name="Lu R."/>
            <person name="Comes H.P."/>
            <person name="Ma Y."/>
            <person name="Chen Y."/>
            <person name="Huang G."/>
            <person name="Zhou Y."/>
            <person name="Zheng Z."/>
            <person name="Qiu Y."/>
        </authorList>
    </citation>
    <scope>NUCLEOTIDE SEQUENCE [LARGE SCALE GENOMIC DNA]</scope>
    <source>
        <strain evidence="1">F231</strain>
    </source>
</reference>
<proteinExistence type="predicted"/>
<sequence>MKSIGCSLEREIPSDIGTGKAQILDDLGPLLLPEPRPLFLIGLRISSQLMKIPYLSSLINQSGASVPLRSLAPGGSRCFRRLRHCSSLPLSLKNRRSTILVKKLVLSSVDLKCLSSATIQLINSLSSWKDRRVQVQQKAS</sequence>